<keyword evidence="3" id="KW-1185">Reference proteome</keyword>
<feature type="region of interest" description="Disordered" evidence="1">
    <location>
        <begin position="445"/>
        <end position="472"/>
    </location>
</feature>
<feature type="compositionally biased region" description="Basic and acidic residues" evidence="1">
    <location>
        <begin position="789"/>
        <end position="802"/>
    </location>
</feature>
<sequence length="1111" mass="122779">MLRVPGSTILCRPEPEHSDVSVSGSVRDELEREYRERLSARRAKSIDRRRTKHKWSSVKVTPSEKSADEQVQIQAADTTSQTWQKKKTWAQLLRDKQLEQQREMAAQYTVTAGHSGQNMHAGQKFSMTQNASRDSRKQVGAAYVDSRHTSDPLSQSSNAHVTSPAPQPGSWAFYHATRTTKTDQGSPLLPHLRRYITKSSKPEASLTTNDQAVAASIAQREQKNRSVEGLTHAPRTGEAKVFAKRVLEREEANVLQLDSKNKQRESWGKPVSRTTIRSTSSPEVVSNTTNAITAKQSEPRRPYNKNKSKAPHKFSGATATKPQDVDGAHFGLTQPRIRQLQLQREGEFCNEDGFASIDTPAAEVDLPLDIIKDESAWTFDNISNLSAGADDSEDLSVDASTSNSYNGDDLAQRILEDFPEDHSTLSRNSTSTTFASRLDGQKACRSCSPSLHQPGSSKTENESLGAKGHQAEDSETMNCHHCSITFDSQPSVAHCPGCGQSSELYIHDAGGLGVAEEAVPTVLESAIAEERAPEYPTSRNSRKPSPDHPRQTLEHAWELLELQRYKSVDLNTLQNCLNRVMAQDSDYSRAADAFAAVVKHQDENGCWNLRLRWTDDDDMELQGYVVDGQLEDYSSLVWELETSEEDCLLRWEQIKPQVELLAKTSTPSTASTANEPPEATYPDGWDAELDEKLLNLRTNGQDFSTIAIELKESTAACENRFRQIRPKNWIAKPYGKIQKDASKTPWTPRLDHALIRMKDNSDTWSEIYEVLGIPIDECKARFEEIASKDWKPQSTKDSEKSTVKLPTPSVGEDGIEDGLAVTQYAGSRAAPDNTHIDGTAGGFNGIDVPSNTDENEHTVQVRDCRCKVGTCCYCSHSSSDAAKFAEFPDTATGDSKKRVCMLHDWIQDYCGCEPSANDDIDVASKDAQDAVDQGNAADHSLGLDPCQTCGGPEDSCQCDYRTPTPSLLGYNCTPWDPCTCREPASLYPGGWGSATSDPPQPQPASHPSYTVTYWATIESGGKEIRVPIDSKNVCGPEKTVVDVGMQKVWKWIHDKGLNDKVGLQDAFDLAQAMQEEGYVEKVKTAQVGRKAVSVTESVRSCGSDRQGFWGW</sequence>
<feature type="compositionally biased region" description="Basic residues" evidence="1">
    <location>
        <begin position="302"/>
        <end position="312"/>
    </location>
</feature>
<feature type="region of interest" description="Disordered" evidence="1">
    <location>
        <begin position="114"/>
        <end position="170"/>
    </location>
</feature>
<evidence type="ECO:0008006" key="4">
    <source>
        <dbReference type="Google" id="ProtNLM"/>
    </source>
</evidence>
<name>A0A8H7IXB4_9PLEO</name>
<protein>
    <recommendedName>
        <fullName evidence="4">Myb-like domain-containing protein</fullName>
    </recommendedName>
</protein>
<reference evidence="2" key="2">
    <citation type="submission" date="2020-09" db="EMBL/GenBank/DDBJ databases">
        <title>Reference genome assembly for Australian Ascochyta lentis isolate Al4.</title>
        <authorList>
            <person name="Lee R.C."/>
            <person name="Farfan-Caceres L.M."/>
            <person name="Debler J.W."/>
            <person name="Williams A.H."/>
            <person name="Henares B.M."/>
        </authorList>
    </citation>
    <scope>NUCLEOTIDE SEQUENCE</scope>
    <source>
        <strain evidence="2">Al4</strain>
    </source>
</reference>
<feature type="region of interest" description="Disordered" evidence="1">
    <location>
        <begin position="388"/>
        <end position="408"/>
    </location>
</feature>
<feature type="region of interest" description="Disordered" evidence="1">
    <location>
        <begin position="259"/>
        <end position="325"/>
    </location>
</feature>
<evidence type="ECO:0000256" key="1">
    <source>
        <dbReference type="SAM" id="MobiDB-lite"/>
    </source>
</evidence>
<feature type="region of interest" description="Disordered" evidence="1">
    <location>
        <begin position="41"/>
        <end position="73"/>
    </location>
</feature>
<dbReference type="AlphaFoldDB" id="A0A8H7IXB4"/>
<accession>A0A8H7IXB4</accession>
<dbReference type="EMBL" id="RZGK01000021">
    <property type="protein sequence ID" value="KAF9691113.1"/>
    <property type="molecule type" value="Genomic_DNA"/>
</dbReference>
<feature type="region of interest" description="Disordered" evidence="1">
    <location>
        <begin position="1"/>
        <end position="29"/>
    </location>
</feature>
<organism evidence="2 3">
    <name type="scientific">Ascochyta lentis</name>
    <dbReference type="NCBI Taxonomy" id="205686"/>
    <lineage>
        <taxon>Eukaryota</taxon>
        <taxon>Fungi</taxon>
        <taxon>Dikarya</taxon>
        <taxon>Ascomycota</taxon>
        <taxon>Pezizomycotina</taxon>
        <taxon>Dothideomycetes</taxon>
        <taxon>Pleosporomycetidae</taxon>
        <taxon>Pleosporales</taxon>
        <taxon>Pleosporineae</taxon>
        <taxon>Didymellaceae</taxon>
        <taxon>Ascochyta</taxon>
    </lineage>
</organism>
<feature type="region of interest" description="Disordered" evidence="1">
    <location>
        <begin position="527"/>
        <end position="550"/>
    </location>
</feature>
<comment type="caution">
    <text evidence="2">The sequence shown here is derived from an EMBL/GenBank/DDBJ whole genome shotgun (WGS) entry which is preliminary data.</text>
</comment>
<feature type="compositionally biased region" description="Polar residues" evidence="1">
    <location>
        <begin position="58"/>
        <end position="73"/>
    </location>
</feature>
<evidence type="ECO:0000313" key="2">
    <source>
        <dbReference type="EMBL" id="KAF9691113.1"/>
    </source>
</evidence>
<feature type="compositionally biased region" description="Polar residues" evidence="1">
    <location>
        <begin position="114"/>
        <end position="132"/>
    </location>
</feature>
<reference evidence="2" key="1">
    <citation type="submission" date="2018-12" db="EMBL/GenBank/DDBJ databases">
        <authorList>
            <person name="Syme R.A."/>
            <person name="Farfan-Caceres L."/>
            <person name="Lichtenzveig J."/>
        </authorList>
    </citation>
    <scope>NUCLEOTIDE SEQUENCE</scope>
    <source>
        <strain evidence="2">Al4</strain>
    </source>
</reference>
<feature type="compositionally biased region" description="Polar residues" evidence="1">
    <location>
        <begin position="151"/>
        <end position="161"/>
    </location>
</feature>
<gene>
    <name evidence="2" type="ORF">EKO04_010661</name>
</gene>
<proteinExistence type="predicted"/>
<feature type="compositionally biased region" description="Polar residues" evidence="1">
    <location>
        <begin position="272"/>
        <end position="296"/>
    </location>
</feature>
<feature type="region of interest" description="Disordered" evidence="1">
    <location>
        <begin position="789"/>
        <end position="812"/>
    </location>
</feature>
<dbReference type="Proteomes" id="UP000651452">
    <property type="component" value="Unassembled WGS sequence"/>
</dbReference>
<feature type="compositionally biased region" description="Polar residues" evidence="1">
    <location>
        <begin position="447"/>
        <end position="458"/>
    </location>
</feature>
<evidence type="ECO:0000313" key="3">
    <source>
        <dbReference type="Proteomes" id="UP000651452"/>
    </source>
</evidence>
<dbReference type="OrthoDB" id="3695698at2759"/>